<feature type="domain" description="Dienelactone hydrolase" evidence="1">
    <location>
        <begin position="20"/>
        <end position="90"/>
    </location>
</feature>
<dbReference type="SUPFAM" id="SSF53474">
    <property type="entry name" value="alpha/beta-Hydrolases"/>
    <property type="match status" value="1"/>
</dbReference>
<evidence type="ECO:0000313" key="2">
    <source>
        <dbReference type="EMBL" id="RLN04270.1"/>
    </source>
</evidence>
<protein>
    <submittedName>
        <fullName evidence="2">Endo-1,3</fullName>
    </submittedName>
</protein>
<evidence type="ECO:0000259" key="1">
    <source>
        <dbReference type="Pfam" id="PF01738"/>
    </source>
</evidence>
<dbReference type="OrthoDB" id="1393670at2759"/>
<reference evidence="3" key="1">
    <citation type="journal article" date="2019" name="Nat. Commun.">
        <title>The genome of broomcorn millet.</title>
        <authorList>
            <person name="Zou C."/>
            <person name="Miki D."/>
            <person name="Li D."/>
            <person name="Tang Q."/>
            <person name="Xiao L."/>
            <person name="Rajput S."/>
            <person name="Deng P."/>
            <person name="Jia W."/>
            <person name="Huang R."/>
            <person name="Zhang M."/>
            <person name="Sun Y."/>
            <person name="Hu J."/>
            <person name="Fu X."/>
            <person name="Schnable P.S."/>
            <person name="Li F."/>
            <person name="Zhang H."/>
            <person name="Feng B."/>
            <person name="Zhu X."/>
            <person name="Liu R."/>
            <person name="Schnable J.C."/>
            <person name="Zhu J.-K."/>
            <person name="Zhang H."/>
        </authorList>
    </citation>
    <scope>NUCLEOTIDE SEQUENCE [LARGE SCALE GENOMIC DNA]</scope>
</reference>
<sequence>MARRQERFFSRANAYARCRRKIADKVGEAGYFVVVPDFFNGDYLKSPENLTEWLKFHSPVNAAKDARPLFAVLRKEGKSIGVGGYCWGGE</sequence>
<dbReference type="InterPro" id="IPR002925">
    <property type="entry name" value="Dienelactn_hydro"/>
</dbReference>
<dbReference type="InterPro" id="IPR029058">
    <property type="entry name" value="AB_hydrolase_fold"/>
</dbReference>
<dbReference type="Pfam" id="PF01738">
    <property type="entry name" value="DLH"/>
    <property type="match status" value="1"/>
</dbReference>
<dbReference type="AlphaFoldDB" id="A0A3L6RIE5"/>
<accession>A0A3L6RIE5</accession>
<dbReference type="STRING" id="4540.A0A3L6RIE5"/>
<dbReference type="Proteomes" id="UP000275267">
    <property type="component" value="Unassembled WGS sequence"/>
</dbReference>
<gene>
    <name evidence="2" type="ORF">C2845_PM13G07340</name>
</gene>
<dbReference type="PANTHER" id="PTHR17630">
    <property type="entry name" value="DIENELACTONE HYDROLASE"/>
    <property type="match status" value="1"/>
</dbReference>
<comment type="caution">
    <text evidence="2">The sequence shown here is derived from an EMBL/GenBank/DDBJ whole genome shotgun (WGS) entry which is preliminary data.</text>
</comment>
<proteinExistence type="predicted"/>
<dbReference type="GO" id="GO:0016787">
    <property type="term" value="F:hydrolase activity"/>
    <property type="evidence" value="ECO:0007669"/>
    <property type="project" value="InterPro"/>
</dbReference>
<dbReference type="EMBL" id="PQIB02000008">
    <property type="protein sequence ID" value="RLN04270.1"/>
    <property type="molecule type" value="Genomic_DNA"/>
</dbReference>
<dbReference type="PANTHER" id="PTHR17630:SF56">
    <property type="entry name" value="ENDO-1,3_1,4-BETA-D-GLUCANASE"/>
    <property type="match status" value="1"/>
</dbReference>
<name>A0A3L6RIE5_PANMI</name>
<keyword evidence="3" id="KW-1185">Reference proteome</keyword>
<evidence type="ECO:0000313" key="3">
    <source>
        <dbReference type="Proteomes" id="UP000275267"/>
    </source>
</evidence>
<organism evidence="2 3">
    <name type="scientific">Panicum miliaceum</name>
    <name type="common">Proso millet</name>
    <name type="synonym">Broomcorn millet</name>
    <dbReference type="NCBI Taxonomy" id="4540"/>
    <lineage>
        <taxon>Eukaryota</taxon>
        <taxon>Viridiplantae</taxon>
        <taxon>Streptophyta</taxon>
        <taxon>Embryophyta</taxon>
        <taxon>Tracheophyta</taxon>
        <taxon>Spermatophyta</taxon>
        <taxon>Magnoliopsida</taxon>
        <taxon>Liliopsida</taxon>
        <taxon>Poales</taxon>
        <taxon>Poaceae</taxon>
        <taxon>PACMAD clade</taxon>
        <taxon>Panicoideae</taxon>
        <taxon>Panicodae</taxon>
        <taxon>Paniceae</taxon>
        <taxon>Panicinae</taxon>
        <taxon>Panicum</taxon>
        <taxon>Panicum sect. Panicum</taxon>
    </lineage>
</organism>
<dbReference type="Gene3D" id="3.40.50.1820">
    <property type="entry name" value="alpha/beta hydrolase"/>
    <property type="match status" value="1"/>
</dbReference>